<name>A0A8J5RN80_ZIZPA</name>
<reference evidence="7" key="1">
    <citation type="journal article" date="2021" name="bioRxiv">
        <title>Whole Genome Assembly and Annotation of Northern Wild Rice, Zizania palustris L., Supports a Whole Genome Duplication in the Zizania Genus.</title>
        <authorList>
            <person name="Haas M."/>
            <person name="Kono T."/>
            <person name="Macchietto M."/>
            <person name="Millas R."/>
            <person name="McGilp L."/>
            <person name="Shao M."/>
            <person name="Duquette J."/>
            <person name="Hirsch C.N."/>
            <person name="Kimball J."/>
        </authorList>
    </citation>
    <scope>NUCLEOTIDE SEQUENCE</scope>
    <source>
        <tissue evidence="7">Fresh leaf tissue</tissue>
    </source>
</reference>
<dbReference type="GO" id="GO:0005313">
    <property type="term" value="F:L-glutamate transmembrane transporter activity"/>
    <property type="evidence" value="ECO:0007669"/>
    <property type="project" value="TreeGrafter"/>
</dbReference>
<evidence type="ECO:0000256" key="5">
    <source>
        <dbReference type="ARBA" id="ARBA00023136"/>
    </source>
</evidence>
<accession>A0A8J5RN80</accession>
<keyword evidence="3 6" id="KW-0812">Transmembrane</keyword>
<dbReference type="Proteomes" id="UP000729402">
    <property type="component" value="Unassembled WGS sequence"/>
</dbReference>
<dbReference type="GO" id="GO:0015185">
    <property type="term" value="F:gamma-aminobutyric acid transmembrane transporter activity"/>
    <property type="evidence" value="ECO:0007669"/>
    <property type="project" value="TreeGrafter"/>
</dbReference>
<keyword evidence="5 6" id="KW-0472">Membrane</keyword>
<dbReference type="PANTHER" id="PTHR45649:SF30">
    <property type="entry name" value="AMINO-ACID PERMEASE BAT1"/>
    <property type="match status" value="1"/>
</dbReference>
<protein>
    <submittedName>
        <fullName evidence="7">Uncharacterized protein</fullName>
    </submittedName>
</protein>
<dbReference type="GO" id="GO:0015189">
    <property type="term" value="F:L-lysine transmembrane transporter activity"/>
    <property type="evidence" value="ECO:0007669"/>
    <property type="project" value="TreeGrafter"/>
</dbReference>
<sequence length="193" mass="21864">MLTGVTTLYNTGLTFGGLATMTFGWFVAGTFTMVVGLSMAKIYSSFPTFGLPQSLLLERPFFWQAMGALRLIDHQMWHQICIRKGLDKNARFAKPIGKREALINSFKRVIGEKGRGWTAQMYQQYPGPSDLFATRTSFPMERHLFVQGINTQGDSGLVLSTDAKPRLKWTPELHQRFVDTVNQVGEQRKLLQK</sequence>
<evidence type="ECO:0000256" key="2">
    <source>
        <dbReference type="ARBA" id="ARBA00022448"/>
    </source>
</evidence>
<evidence type="ECO:0000256" key="1">
    <source>
        <dbReference type="ARBA" id="ARBA00004141"/>
    </source>
</evidence>
<evidence type="ECO:0000256" key="3">
    <source>
        <dbReference type="ARBA" id="ARBA00022692"/>
    </source>
</evidence>
<dbReference type="AlphaFoldDB" id="A0A8J5RN80"/>
<comment type="caution">
    <text evidence="7">The sequence shown here is derived from an EMBL/GenBank/DDBJ whole genome shotgun (WGS) entry which is preliminary data.</text>
</comment>
<proteinExistence type="predicted"/>
<keyword evidence="4 6" id="KW-1133">Transmembrane helix</keyword>
<dbReference type="OrthoDB" id="551907at2759"/>
<comment type="subcellular location">
    <subcellularLocation>
        <location evidence="1">Membrane</location>
        <topology evidence="1">Multi-pass membrane protein</topology>
    </subcellularLocation>
</comment>
<gene>
    <name evidence="7" type="ORF">GUJ93_ZPchr0009g1051</name>
</gene>
<evidence type="ECO:0000313" key="7">
    <source>
        <dbReference type="EMBL" id="KAG8049154.1"/>
    </source>
</evidence>
<dbReference type="GO" id="GO:0016020">
    <property type="term" value="C:membrane"/>
    <property type="evidence" value="ECO:0007669"/>
    <property type="project" value="UniProtKB-SubCell"/>
</dbReference>
<evidence type="ECO:0000256" key="6">
    <source>
        <dbReference type="SAM" id="Phobius"/>
    </source>
</evidence>
<dbReference type="EMBL" id="JAAALK010000289">
    <property type="protein sequence ID" value="KAG8049154.1"/>
    <property type="molecule type" value="Genomic_DNA"/>
</dbReference>
<dbReference type="PANTHER" id="PTHR45649">
    <property type="entry name" value="AMINO-ACID PERMEASE BAT1"/>
    <property type="match status" value="1"/>
</dbReference>
<keyword evidence="8" id="KW-1185">Reference proteome</keyword>
<keyword evidence="2" id="KW-0813">Transport</keyword>
<feature type="transmembrane region" description="Helical" evidence="6">
    <location>
        <begin position="12"/>
        <end position="37"/>
    </location>
</feature>
<organism evidence="7 8">
    <name type="scientific">Zizania palustris</name>
    <name type="common">Northern wild rice</name>
    <dbReference type="NCBI Taxonomy" id="103762"/>
    <lineage>
        <taxon>Eukaryota</taxon>
        <taxon>Viridiplantae</taxon>
        <taxon>Streptophyta</taxon>
        <taxon>Embryophyta</taxon>
        <taxon>Tracheophyta</taxon>
        <taxon>Spermatophyta</taxon>
        <taxon>Magnoliopsida</taxon>
        <taxon>Liliopsida</taxon>
        <taxon>Poales</taxon>
        <taxon>Poaceae</taxon>
        <taxon>BOP clade</taxon>
        <taxon>Oryzoideae</taxon>
        <taxon>Oryzeae</taxon>
        <taxon>Zizaniinae</taxon>
        <taxon>Zizania</taxon>
    </lineage>
</organism>
<evidence type="ECO:0000256" key="4">
    <source>
        <dbReference type="ARBA" id="ARBA00022989"/>
    </source>
</evidence>
<evidence type="ECO:0000313" key="8">
    <source>
        <dbReference type="Proteomes" id="UP000729402"/>
    </source>
</evidence>
<reference evidence="7" key="2">
    <citation type="submission" date="2021-02" db="EMBL/GenBank/DDBJ databases">
        <authorList>
            <person name="Kimball J.A."/>
            <person name="Haas M.W."/>
            <person name="Macchietto M."/>
            <person name="Kono T."/>
            <person name="Duquette J."/>
            <person name="Shao M."/>
        </authorList>
    </citation>
    <scope>NUCLEOTIDE SEQUENCE</scope>
    <source>
        <tissue evidence="7">Fresh leaf tissue</tissue>
    </source>
</reference>
<dbReference type="GO" id="GO:0015180">
    <property type="term" value="F:L-alanine transmembrane transporter activity"/>
    <property type="evidence" value="ECO:0007669"/>
    <property type="project" value="TreeGrafter"/>
</dbReference>